<gene>
    <name evidence="12" type="ORF">DGYR_LOCUS2182</name>
</gene>
<dbReference type="SMART" id="SM00631">
    <property type="entry name" value="Zn_pept"/>
    <property type="match status" value="1"/>
</dbReference>
<keyword evidence="13" id="KW-1185">Reference proteome</keyword>
<dbReference type="PRINTS" id="PR00765">
    <property type="entry name" value="CRBOXYPTASEA"/>
</dbReference>
<dbReference type="PROSITE" id="PS52035">
    <property type="entry name" value="PEPTIDASE_M14"/>
    <property type="match status" value="1"/>
</dbReference>
<evidence type="ECO:0000256" key="9">
    <source>
        <dbReference type="ARBA" id="ARBA00023049"/>
    </source>
</evidence>
<name>A0A7I8VBA2_9ANNE</name>
<evidence type="ECO:0000313" key="12">
    <source>
        <dbReference type="EMBL" id="CAD5113146.1"/>
    </source>
</evidence>
<dbReference type="Pfam" id="PF00246">
    <property type="entry name" value="Peptidase_M14"/>
    <property type="match status" value="1"/>
</dbReference>
<reference evidence="12 13" key="1">
    <citation type="submission" date="2020-08" db="EMBL/GenBank/DDBJ databases">
        <authorList>
            <person name="Hejnol A."/>
        </authorList>
    </citation>
    <scope>NUCLEOTIDE SEQUENCE [LARGE SCALE GENOMIC DNA]</scope>
</reference>
<dbReference type="PANTHER" id="PTHR11705">
    <property type="entry name" value="PROTEASE FAMILY M14 CARBOXYPEPTIDASE A,B"/>
    <property type="match status" value="1"/>
</dbReference>
<dbReference type="FunFam" id="3.40.630.10:FF:000084">
    <property type="entry name" value="Carboxypeptidase B2"/>
    <property type="match status" value="1"/>
</dbReference>
<dbReference type="GO" id="GO:0005615">
    <property type="term" value="C:extracellular space"/>
    <property type="evidence" value="ECO:0007669"/>
    <property type="project" value="TreeGrafter"/>
</dbReference>
<evidence type="ECO:0000256" key="2">
    <source>
        <dbReference type="ARBA" id="ARBA00005988"/>
    </source>
</evidence>
<dbReference type="PROSITE" id="PS00132">
    <property type="entry name" value="CARBOXYPEPT_ZN_1"/>
    <property type="match status" value="1"/>
</dbReference>
<dbReference type="SUPFAM" id="SSF53187">
    <property type="entry name" value="Zn-dependent exopeptidases"/>
    <property type="match status" value="1"/>
</dbReference>
<proteinExistence type="inferred from homology"/>
<evidence type="ECO:0000256" key="6">
    <source>
        <dbReference type="ARBA" id="ARBA00022729"/>
    </source>
</evidence>
<dbReference type="GO" id="GO:0008270">
    <property type="term" value="F:zinc ion binding"/>
    <property type="evidence" value="ECO:0007669"/>
    <property type="project" value="InterPro"/>
</dbReference>
<evidence type="ECO:0000256" key="7">
    <source>
        <dbReference type="ARBA" id="ARBA00022801"/>
    </source>
</evidence>
<dbReference type="Proteomes" id="UP000549394">
    <property type="component" value="Unassembled WGS sequence"/>
</dbReference>
<evidence type="ECO:0000256" key="4">
    <source>
        <dbReference type="ARBA" id="ARBA00022670"/>
    </source>
</evidence>
<evidence type="ECO:0000256" key="10">
    <source>
        <dbReference type="PROSITE-ProRule" id="PRU01379"/>
    </source>
</evidence>
<organism evidence="12 13">
    <name type="scientific">Dimorphilus gyrociliatus</name>
    <dbReference type="NCBI Taxonomy" id="2664684"/>
    <lineage>
        <taxon>Eukaryota</taxon>
        <taxon>Metazoa</taxon>
        <taxon>Spiralia</taxon>
        <taxon>Lophotrochozoa</taxon>
        <taxon>Annelida</taxon>
        <taxon>Polychaeta</taxon>
        <taxon>Polychaeta incertae sedis</taxon>
        <taxon>Dinophilidae</taxon>
        <taxon>Dimorphilus</taxon>
    </lineage>
</organism>
<feature type="active site" description="Proton donor/acceptor" evidence="10">
    <location>
        <position position="289"/>
    </location>
</feature>
<feature type="domain" description="Peptidase M14" evidence="11">
    <location>
        <begin position="35"/>
        <end position="323"/>
    </location>
</feature>
<dbReference type="InterPro" id="IPR000834">
    <property type="entry name" value="Peptidase_M14"/>
</dbReference>
<dbReference type="AlphaFoldDB" id="A0A7I8VBA2"/>
<protein>
    <submittedName>
        <fullName evidence="12">DgyrCDS2337</fullName>
    </submittedName>
</protein>
<evidence type="ECO:0000313" key="13">
    <source>
        <dbReference type="Proteomes" id="UP000549394"/>
    </source>
</evidence>
<comment type="cofactor">
    <cofactor evidence="1">
        <name>Zn(2+)</name>
        <dbReference type="ChEBI" id="CHEBI:29105"/>
    </cofactor>
</comment>
<evidence type="ECO:0000259" key="11">
    <source>
        <dbReference type="PROSITE" id="PS52035"/>
    </source>
</evidence>
<keyword evidence="4" id="KW-0645">Protease</keyword>
<dbReference type="Gene3D" id="3.40.630.10">
    <property type="entry name" value="Zn peptidases"/>
    <property type="match status" value="1"/>
</dbReference>
<accession>A0A7I8VBA2</accession>
<evidence type="ECO:0000256" key="3">
    <source>
        <dbReference type="ARBA" id="ARBA00022645"/>
    </source>
</evidence>
<evidence type="ECO:0000256" key="1">
    <source>
        <dbReference type="ARBA" id="ARBA00001947"/>
    </source>
</evidence>
<keyword evidence="8" id="KW-0862">Zinc</keyword>
<dbReference type="EMBL" id="CAJFCJ010000003">
    <property type="protein sequence ID" value="CAD5113146.1"/>
    <property type="molecule type" value="Genomic_DNA"/>
</dbReference>
<dbReference type="GO" id="GO:0004181">
    <property type="term" value="F:metallocarboxypeptidase activity"/>
    <property type="evidence" value="ECO:0007669"/>
    <property type="project" value="InterPro"/>
</dbReference>
<dbReference type="InterPro" id="IPR057246">
    <property type="entry name" value="CARBOXYPEPT_ZN_1"/>
</dbReference>
<keyword evidence="5" id="KW-0479">Metal-binding</keyword>
<keyword evidence="6" id="KW-0732">Signal</keyword>
<evidence type="ECO:0000256" key="5">
    <source>
        <dbReference type="ARBA" id="ARBA00022723"/>
    </source>
</evidence>
<dbReference type="PANTHER" id="PTHR11705:SF91">
    <property type="entry name" value="FI01817P-RELATED"/>
    <property type="match status" value="1"/>
</dbReference>
<keyword evidence="9" id="KW-0482">Metalloprotease</keyword>
<comment type="similarity">
    <text evidence="2 10">Belongs to the peptidase M14 family.</text>
</comment>
<keyword evidence="7" id="KW-0378">Hydrolase</keyword>
<sequence>MPAESRSVNLIDLESIDLINSPSVKIYQESRLLNSYPEWSQIEEWLREMGIKKFVTLHQIGKTHEGRNILLLQIGENNGDKPEIFIDGALHAREWISVVTVLNIADRLIRAYEAKDDDYYELSHNIVWYVIPVVNVDGYVYSHTTERLWRKNRRLPPHRSNCYGVDLNRNWNISWSGYGSENYACSNIYHGPEPNSEPEVKAIISYLEKRKAHLKAYLSFHSYGQLIIYPYSYDIKKEPRNIEQLKKVSKNLSKETDGRYANGKASETLCTSTDWAAHHLKIPYTFTIELRDTGFYGFLLPSRYITPTVQESLKIIKVLSRTIIDENNIISE</sequence>
<evidence type="ECO:0000256" key="8">
    <source>
        <dbReference type="ARBA" id="ARBA00022833"/>
    </source>
</evidence>
<dbReference type="GO" id="GO:0006508">
    <property type="term" value="P:proteolysis"/>
    <property type="evidence" value="ECO:0007669"/>
    <property type="project" value="UniProtKB-KW"/>
</dbReference>
<comment type="caution">
    <text evidence="12">The sequence shown here is derived from an EMBL/GenBank/DDBJ whole genome shotgun (WGS) entry which is preliminary data.</text>
</comment>
<dbReference type="CDD" id="cd03860">
    <property type="entry name" value="M14_CP_A-B_like"/>
    <property type="match status" value="1"/>
</dbReference>
<keyword evidence="3" id="KW-0121">Carboxypeptidase</keyword>
<dbReference type="OrthoDB" id="3626597at2759"/>